<organism evidence="2 3">
    <name type="scientific">Kribbella turkmenica</name>
    <dbReference type="NCBI Taxonomy" id="2530375"/>
    <lineage>
        <taxon>Bacteria</taxon>
        <taxon>Bacillati</taxon>
        <taxon>Actinomycetota</taxon>
        <taxon>Actinomycetes</taxon>
        <taxon>Propionibacteriales</taxon>
        <taxon>Kribbellaceae</taxon>
        <taxon>Kribbella</taxon>
    </lineage>
</organism>
<keyword evidence="1" id="KW-1133">Transmembrane helix</keyword>
<evidence type="ECO:0000313" key="3">
    <source>
        <dbReference type="Proteomes" id="UP000295172"/>
    </source>
</evidence>
<sequence length="86" mass="9087">MWDSWWFVGLFTVSCGLHLAFFSPAGSGRWYAITCAAVVLIYLLAAVADLSALAVVAVGGLALLVTAGRSSGSRSWASRGRPRALR</sequence>
<dbReference type="Proteomes" id="UP000295172">
    <property type="component" value="Unassembled WGS sequence"/>
</dbReference>
<dbReference type="EMBL" id="SMKR01000267">
    <property type="protein sequence ID" value="TDD13448.1"/>
    <property type="molecule type" value="Genomic_DNA"/>
</dbReference>
<feature type="transmembrane region" description="Helical" evidence="1">
    <location>
        <begin position="6"/>
        <end position="23"/>
    </location>
</feature>
<dbReference type="RefSeq" id="WP_132327247.1">
    <property type="nucleotide sequence ID" value="NZ_SMKR01000267.1"/>
</dbReference>
<proteinExistence type="predicted"/>
<gene>
    <name evidence="2" type="ORF">E1218_34525</name>
</gene>
<comment type="caution">
    <text evidence="2">The sequence shown here is derived from an EMBL/GenBank/DDBJ whole genome shotgun (WGS) entry which is preliminary data.</text>
</comment>
<feature type="transmembrane region" description="Helical" evidence="1">
    <location>
        <begin position="53"/>
        <end position="72"/>
    </location>
</feature>
<evidence type="ECO:0000256" key="1">
    <source>
        <dbReference type="SAM" id="Phobius"/>
    </source>
</evidence>
<keyword evidence="3" id="KW-1185">Reference proteome</keyword>
<name>A0A4R4W4G4_9ACTN</name>
<evidence type="ECO:0000313" key="2">
    <source>
        <dbReference type="EMBL" id="TDD13448.1"/>
    </source>
</evidence>
<accession>A0A4R4W4G4</accession>
<keyword evidence="1" id="KW-0472">Membrane</keyword>
<keyword evidence="1" id="KW-0812">Transmembrane</keyword>
<feature type="transmembrane region" description="Helical" evidence="1">
    <location>
        <begin position="30"/>
        <end position="47"/>
    </location>
</feature>
<protein>
    <submittedName>
        <fullName evidence="2">Uncharacterized protein</fullName>
    </submittedName>
</protein>
<reference evidence="2 3" key="1">
    <citation type="submission" date="2019-02" db="EMBL/GenBank/DDBJ databases">
        <title>Draft genome sequences of novel Actinobacteria.</title>
        <authorList>
            <person name="Sahin N."/>
            <person name="Ay H."/>
            <person name="Saygin H."/>
        </authorList>
    </citation>
    <scope>NUCLEOTIDE SEQUENCE [LARGE SCALE GENOMIC DNA]</scope>
    <source>
        <strain evidence="2 3">16K104</strain>
    </source>
</reference>
<dbReference type="AlphaFoldDB" id="A0A4R4W4G4"/>